<name>A0A6J5K8D6_9BURK</name>
<dbReference type="EMBL" id="CADILN010000005">
    <property type="protein sequence ID" value="CAB4050210.1"/>
    <property type="molecule type" value="Genomic_DNA"/>
</dbReference>
<dbReference type="GeneID" id="27796204"/>
<reference evidence="2 3" key="1">
    <citation type="submission" date="2020-04" db="EMBL/GenBank/DDBJ databases">
        <authorList>
            <person name="De Canck E."/>
        </authorList>
    </citation>
    <scope>NUCLEOTIDE SEQUENCE [LARGE SCALE GENOMIC DNA]</scope>
    <source>
        <strain evidence="2 3">LMG 9964</strain>
    </source>
</reference>
<sequence length="310" mass="34623">MTSQLLETLKATLALQWRVIAWWAAIGLIVWVVVDLFRDYLKGGTERRVLSIRWRTLTRKGFVIAPDPKAGRRRRRLADRLSKHPAVLLILGFLLSGVVGTWVTHLLDQQQRERDATVKSMDDLRASMDDLSAAFSDYFYRSIALINLRESGATQAQLSPALAEYEAAHYKWEQRLTVDGPNIQERYPAPENDVSAAVIIGSLKAASGFVDDCIERGTLRQRTPPVRGKAHKVVCTDTSVSAEISASDRLVATGVCIGLFTMMMRPDPKNDFTGTRVSDSVRKSTGKQVRHYCDVRRLLGVVDASGSERH</sequence>
<accession>A0A6J5K8D6</accession>
<evidence type="ECO:0000256" key="1">
    <source>
        <dbReference type="SAM" id="Phobius"/>
    </source>
</evidence>
<proteinExistence type="predicted"/>
<keyword evidence="1" id="KW-1133">Transmembrane helix</keyword>
<keyword evidence="1" id="KW-0812">Transmembrane</keyword>
<evidence type="ECO:0000313" key="2">
    <source>
        <dbReference type="EMBL" id="CAB4050210.1"/>
    </source>
</evidence>
<organism evidence="2 3">
    <name type="scientific">Paraburkholderia phenoliruptrix</name>
    <dbReference type="NCBI Taxonomy" id="252970"/>
    <lineage>
        <taxon>Bacteria</taxon>
        <taxon>Pseudomonadati</taxon>
        <taxon>Pseudomonadota</taxon>
        <taxon>Betaproteobacteria</taxon>
        <taxon>Burkholderiales</taxon>
        <taxon>Burkholderiaceae</taxon>
        <taxon>Paraburkholderia</taxon>
    </lineage>
</organism>
<keyword evidence="1" id="KW-0472">Membrane</keyword>
<dbReference type="RefSeq" id="WP_041745084.1">
    <property type="nucleotide sequence ID" value="NZ_CADILN010000005.1"/>
</dbReference>
<evidence type="ECO:0000313" key="3">
    <source>
        <dbReference type="Proteomes" id="UP000494102"/>
    </source>
</evidence>
<feature type="transmembrane region" description="Helical" evidence="1">
    <location>
        <begin position="20"/>
        <end position="38"/>
    </location>
</feature>
<protein>
    <submittedName>
        <fullName evidence="2">Uncharacterized protein</fullName>
    </submittedName>
</protein>
<feature type="transmembrane region" description="Helical" evidence="1">
    <location>
        <begin position="86"/>
        <end position="107"/>
    </location>
</feature>
<dbReference type="Proteomes" id="UP000494102">
    <property type="component" value="Unassembled WGS sequence"/>
</dbReference>
<gene>
    <name evidence="2" type="ORF">LMG9964_03875</name>
</gene>
<dbReference type="AlphaFoldDB" id="A0A6J5K8D6"/>